<dbReference type="Proteomes" id="UP000316092">
    <property type="component" value="Unassembled WGS sequence"/>
</dbReference>
<dbReference type="InterPro" id="IPR000182">
    <property type="entry name" value="GNAT_dom"/>
</dbReference>
<dbReference type="PANTHER" id="PTHR43877:SF1">
    <property type="entry name" value="ACETYLTRANSFERASE"/>
    <property type="match status" value="1"/>
</dbReference>
<evidence type="ECO:0000256" key="1">
    <source>
        <dbReference type="ARBA" id="ARBA00022679"/>
    </source>
</evidence>
<dbReference type="InterPro" id="IPR050832">
    <property type="entry name" value="Bact_Acetyltransf"/>
</dbReference>
<sequence>MRNAEPLIRNQTVCSKLRKMKPDPRRVTLQDLPALMPLYAALLSRPLTLERLELRFQRLEACPEVSAQWLVEEEGATLALCDWEANDYGTPDSLRLNVWVEPKAQGRGFGTALLKLAEQTGKLLSANIADDDSPSLAWAEKRGFVFHAHRFESKLDPQEFDPAQYAQPLPEGVTLGDMSGASAAEWDELTVLLIETFAQTPDAQSLPKWSVETARKAVQLSPQMRPEWLICAWRDGQLVGFTAALDMPGMVYNQMTSVADTAKGLSLAYLMKAELLRRLKAAGVSDVRTHNHAANLAMLRVNEKLGYVRQHGRWEVRRSGSS</sequence>
<feature type="domain" description="N-acetyltransferase" evidence="3">
    <location>
        <begin position="176"/>
        <end position="322"/>
    </location>
</feature>
<dbReference type="PANTHER" id="PTHR43877">
    <property type="entry name" value="AMINOALKYLPHOSPHONATE N-ACETYLTRANSFERASE-RELATED-RELATED"/>
    <property type="match status" value="1"/>
</dbReference>
<dbReference type="Pfam" id="PF00583">
    <property type="entry name" value="Acetyltransf_1"/>
    <property type="match status" value="1"/>
</dbReference>
<protein>
    <submittedName>
        <fullName evidence="4">GNAT family N-acetyltransferase</fullName>
    </submittedName>
</protein>
<reference evidence="4 5" key="1">
    <citation type="submission" date="2019-07" db="EMBL/GenBank/DDBJ databases">
        <title>Deinococcus detaillus sp. nov., isolated from humus soil in Antarctica.</title>
        <authorList>
            <person name="Zhang K."/>
        </authorList>
    </citation>
    <scope>NUCLEOTIDE SEQUENCE [LARGE SCALE GENOMIC DNA]</scope>
    <source>
        <strain evidence="4 5">H1</strain>
    </source>
</reference>
<gene>
    <name evidence="4" type="ORF">FNU79_04080</name>
</gene>
<keyword evidence="5" id="KW-1185">Reference proteome</keyword>
<dbReference type="OrthoDB" id="4140682at2"/>
<evidence type="ECO:0000313" key="5">
    <source>
        <dbReference type="Proteomes" id="UP000316092"/>
    </source>
</evidence>
<evidence type="ECO:0000256" key="2">
    <source>
        <dbReference type="ARBA" id="ARBA00023315"/>
    </source>
</evidence>
<keyword evidence="2" id="KW-0012">Acyltransferase</keyword>
<evidence type="ECO:0000313" key="4">
    <source>
        <dbReference type="EMBL" id="TSA87087.1"/>
    </source>
</evidence>
<dbReference type="EMBL" id="VKDB01000003">
    <property type="protein sequence ID" value="TSA87087.1"/>
    <property type="molecule type" value="Genomic_DNA"/>
</dbReference>
<dbReference type="PROSITE" id="PS51186">
    <property type="entry name" value="GNAT"/>
    <property type="match status" value="2"/>
</dbReference>
<dbReference type="InterPro" id="IPR016181">
    <property type="entry name" value="Acyl_CoA_acyltransferase"/>
</dbReference>
<evidence type="ECO:0000259" key="3">
    <source>
        <dbReference type="PROSITE" id="PS51186"/>
    </source>
</evidence>
<dbReference type="GO" id="GO:0016747">
    <property type="term" value="F:acyltransferase activity, transferring groups other than amino-acyl groups"/>
    <property type="evidence" value="ECO:0007669"/>
    <property type="project" value="InterPro"/>
</dbReference>
<dbReference type="AlphaFoldDB" id="A0A553V3Q6"/>
<feature type="domain" description="N-acetyltransferase" evidence="3">
    <location>
        <begin position="22"/>
        <end position="170"/>
    </location>
</feature>
<organism evidence="4 5">
    <name type="scientific">Deinococcus detaillensis</name>
    <dbReference type="NCBI Taxonomy" id="2592048"/>
    <lineage>
        <taxon>Bacteria</taxon>
        <taxon>Thermotogati</taxon>
        <taxon>Deinococcota</taxon>
        <taxon>Deinococci</taxon>
        <taxon>Deinococcales</taxon>
        <taxon>Deinococcaceae</taxon>
        <taxon>Deinococcus</taxon>
    </lineage>
</organism>
<proteinExistence type="predicted"/>
<comment type="caution">
    <text evidence="4">The sequence shown here is derived from an EMBL/GenBank/DDBJ whole genome shotgun (WGS) entry which is preliminary data.</text>
</comment>
<accession>A0A553V3Q6</accession>
<keyword evidence="1 4" id="KW-0808">Transferase</keyword>
<dbReference type="SUPFAM" id="SSF55729">
    <property type="entry name" value="Acyl-CoA N-acyltransferases (Nat)"/>
    <property type="match status" value="2"/>
</dbReference>
<name>A0A553V3Q6_9DEIO</name>
<dbReference type="CDD" id="cd04301">
    <property type="entry name" value="NAT_SF"/>
    <property type="match status" value="1"/>
</dbReference>
<dbReference type="Gene3D" id="3.40.630.30">
    <property type="match status" value="1"/>
</dbReference>